<dbReference type="Pfam" id="PF03401">
    <property type="entry name" value="TctC"/>
    <property type="match status" value="1"/>
</dbReference>
<dbReference type="PANTHER" id="PTHR42928:SF5">
    <property type="entry name" value="BLR1237 PROTEIN"/>
    <property type="match status" value="1"/>
</dbReference>
<feature type="chain" id="PRO_5024885610" evidence="2">
    <location>
        <begin position="33"/>
        <end position="332"/>
    </location>
</feature>
<feature type="signal peptide" evidence="2">
    <location>
        <begin position="1"/>
        <end position="32"/>
    </location>
</feature>
<protein>
    <submittedName>
        <fullName evidence="3">Tripartite tricarboxylate transporter substrate binding protein</fullName>
    </submittedName>
</protein>
<dbReference type="EMBL" id="CP032519">
    <property type="protein sequence ID" value="QEZ46575.1"/>
    <property type="molecule type" value="Genomic_DNA"/>
</dbReference>
<keyword evidence="2" id="KW-0732">Signal</keyword>
<evidence type="ECO:0000313" key="3">
    <source>
        <dbReference type="EMBL" id="QEZ46575.1"/>
    </source>
</evidence>
<dbReference type="PIRSF" id="PIRSF017082">
    <property type="entry name" value="YflP"/>
    <property type="match status" value="1"/>
</dbReference>
<gene>
    <name evidence="3" type="ORF">D2917_20310</name>
</gene>
<dbReference type="PANTHER" id="PTHR42928">
    <property type="entry name" value="TRICARBOXYLATE-BINDING PROTEIN"/>
    <property type="match status" value="1"/>
</dbReference>
<dbReference type="SUPFAM" id="SSF53850">
    <property type="entry name" value="Periplasmic binding protein-like II"/>
    <property type="match status" value="1"/>
</dbReference>
<dbReference type="InterPro" id="IPR042100">
    <property type="entry name" value="Bug_dom1"/>
</dbReference>
<accession>A0A5P3VKV4</accession>
<reference evidence="3 4" key="1">
    <citation type="submission" date="2018-09" db="EMBL/GenBank/DDBJ databases">
        <title>Complete genome sequence of Cupriavidus oxalaticus T2, a bacterium capable of phenol tolerance and degradation.</title>
        <authorList>
            <person name="Yan J."/>
        </authorList>
    </citation>
    <scope>NUCLEOTIDE SEQUENCE [LARGE SCALE GENOMIC DNA]</scope>
    <source>
        <strain evidence="3 4">T2</strain>
    </source>
</reference>
<name>A0A5P3VKV4_9BURK</name>
<evidence type="ECO:0000256" key="1">
    <source>
        <dbReference type="ARBA" id="ARBA00006987"/>
    </source>
</evidence>
<dbReference type="Gene3D" id="3.40.190.10">
    <property type="entry name" value="Periplasmic binding protein-like II"/>
    <property type="match status" value="1"/>
</dbReference>
<comment type="similarity">
    <text evidence="1">Belongs to the UPF0065 (bug) family.</text>
</comment>
<dbReference type="AlphaFoldDB" id="A0A5P3VKV4"/>
<dbReference type="Proteomes" id="UP000325743">
    <property type="component" value="Chromosome 2"/>
</dbReference>
<dbReference type="Gene3D" id="3.40.190.150">
    <property type="entry name" value="Bordetella uptake gene, domain 1"/>
    <property type="match status" value="1"/>
</dbReference>
<evidence type="ECO:0000313" key="4">
    <source>
        <dbReference type="Proteomes" id="UP000325743"/>
    </source>
</evidence>
<organism evidence="3 4">
    <name type="scientific">Cupriavidus oxalaticus</name>
    <dbReference type="NCBI Taxonomy" id="96344"/>
    <lineage>
        <taxon>Bacteria</taxon>
        <taxon>Pseudomonadati</taxon>
        <taxon>Pseudomonadota</taxon>
        <taxon>Betaproteobacteria</taxon>
        <taxon>Burkholderiales</taxon>
        <taxon>Burkholderiaceae</taxon>
        <taxon>Cupriavidus</taxon>
    </lineage>
</organism>
<proteinExistence type="inferred from homology"/>
<evidence type="ECO:0000256" key="2">
    <source>
        <dbReference type="SAM" id="SignalP"/>
    </source>
</evidence>
<sequence length="332" mass="35482">MTLSWKQSPALVRLMSVLIMLVCSTAPSFAGAAWPDRPIHLIVPFPPGGPTDSAARVYSDALGRELGQPVIVENKPGVSGAIAAVQVKNVAPDGYTLMMLVTPTIMAPHLFKNVKFDPVNDFDPITKIYDLPNLIAINPKVLPGVSNLKSLFDLSKSKDGGFPYTSSGVGSSGNLSMELMKYRKLHNMSHIAYKGSAPAMNDTLGGVVPVIYADLVSALPQIRAGRLKALAVGTPQRVKALPNVPTIAEQGFSGFEASSWGGLVAPRNTPSNIILKISQISQKILASDDLKKRFDNIGIISSYMSPQDTKSLIGSDFTRWGEVIRVSGIVAE</sequence>
<dbReference type="InterPro" id="IPR005064">
    <property type="entry name" value="BUG"/>
</dbReference>
<dbReference type="CDD" id="cd07012">
    <property type="entry name" value="PBP2_Bug_TTT"/>
    <property type="match status" value="1"/>
</dbReference>